<dbReference type="InterPro" id="IPR006439">
    <property type="entry name" value="HAD-SF_hydro_IA"/>
</dbReference>
<dbReference type="NCBIfam" id="TIGR01509">
    <property type="entry name" value="HAD-SF-IA-v3"/>
    <property type="match status" value="1"/>
</dbReference>
<gene>
    <name evidence="1" type="ORF">RQP52_26555</name>
</gene>
<evidence type="ECO:0000313" key="2">
    <source>
        <dbReference type="Proteomes" id="UP001260980"/>
    </source>
</evidence>
<protein>
    <submittedName>
        <fullName evidence="1">HAD-IA family hydrolase</fullName>
    </submittedName>
</protein>
<name>A0ABU3RK75_9BACL</name>
<reference evidence="1 2" key="1">
    <citation type="submission" date="2023-10" db="EMBL/GenBank/DDBJ databases">
        <title>Paenibacillus strain PFR10 Genome sequencing and assembly.</title>
        <authorList>
            <person name="Kim I."/>
        </authorList>
    </citation>
    <scope>NUCLEOTIDE SEQUENCE [LARGE SCALE GENOMIC DNA]</scope>
    <source>
        <strain evidence="1 2">PFR10</strain>
    </source>
</reference>
<proteinExistence type="predicted"/>
<dbReference type="InterPro" id="IPR036412">
    <property type="entry name" value="HAD-like_sf"/>
</dbReference>
<keyword evidence="1" id="KW-0378">Hydrolase</keyword>
<dbReference type="SUPFAM" id="SSF56784">
    <property type="entry name" value="HAD-like"/>
    <property type="match status" value="1"/>
</dbReference>
<evidence type="ECO:0000313" key="1">
    <source>
        <dbReference type="EMBL" id="MDU0204653.1"/>
    </source>
</evidence>
<keyword evidence="2" id="KW-1185">Reference proteome</keyword>
<dbReference type="InterPro" id="IPR023214">
    <property type="entry name" value="HAD_sf"/>
</dbReference>
<dbReference type="PANTHER" id="PTHR43611:SF3">
    <property type="entry name" value="FLAVIN MONONUCLEOTIDE HYDROLASE 1, CHLOROPLATIC"/>
    <property type="match status" value="1"/>
</dbReference>
<dbReference type="InterPro" id="IPR023198">
    <property type="entry name" value="PGP-like_dom2"/>
</dbReference>
<dbReference type="PANTHER" id="PTHR43611">
    <property type="entry name" value="ALPHA-D-GLUCOSE 1-PHOSPHATE PHOSPHATASE"/>
    <property type="match status" value="1"/>
</dbReference>
<sequence length="196" mass="22672">MADKELVLDIGGVLATNFSPLFWQELSEQSNTPYEVLFDFRREMREELWTGKIPEEGFWKQLHLKFPSIHMEKAKEILISNIRPLPAIEKVQSWSKNANIHLLSNHRIEWIKSMLKPIEPYICSVTVSSEVGYCKPKPEIYALVHEQLNNHGDILFVDDQNKNFKEANSLGWKTILADENGDWIYNLTSLLSTAEA</sequence>
<dbReference type="Gene3D" id="3.40.50.1000">
    <property type="entry name" value="HAD superfamily/HAD-like"/>
    <property type="match status" value="1"/>
</dbReference>
<accession>A0ABU3RK75</accession>
<dbReference type="Gene3D" id="1.10.150.240">
    <property type="entry name" value="Putative phosphatase, domain 2"/>
    <property type="match status" value="1"/>
</dbReference>
<dbReference type="RefSeq" id="WP_315954637.1">
    <property type="nucleotide sequence ID" value="NZ_JAWCUD010000011.1"/>
</dbReference>
<dbReference type="EMBL" id="JAWCUD010000011">
    <property type="protein sequence ID" value="MDU0204653.1"/>
    <property type="molecule type" value="Genomic_DNA"/>
</dbReference>
<dbReference type="GO" id="GO:0016787">
    <property type="term" value="F:hydrolase activity"/>
    <property type="evidence" value="ECO:0007669"/>
    <property type="project" value="UniProtKB-KW"/>
</dbReference>
<comment type="caution">
    <text evidence="1">The sequence shown here is derived from an EMBL/GenBank/DDBJ whole genome shotgun (WGS) entry which is preliminary data.</text>
</comment>
<organism evidence="1 2">
    <name type="scientific">Paenibacillus violae</name>
    <dbReference type="NCBI Taxonomy" id="3077234"/>
    <lineage>
        <taxon>Bacteria</taxon>
        <taxon>Bacillati</taxon>
        <taxon>Bacillota</taxon>
        <taxon>Bacilli</taxon>
        <taxon>Bacillales</taxon>
        <taxon>Paenibacillaceae</taxon>
        <taxon>Paenibacillus</taxon>
    </lineage>
</organism>
<dbReference type="Proteomes" id="UP001260980">
    <property type="component" value="Unassembled WGS sequence"/>
</dbReference>
<dbReference type="Pfam" id="PF00702">
    <property type="entry name" value="Hydrolase"/>
    <property type="match status" value="1"/>
</dbReference>